<evidence type="ECO:0000256" key="3">
    <source>
        <dbReference type="ARBA" id="ARBA00022597"/>
    </source>
</evidence>
<dbReference type="PANTHER" id="PTHR30036:SF1">
    <property type="entry name" value="D-XYLOSE-BINDING PERIPLASMIC PROTEIN"/>
    <property type="match status" value="1"/>
</dbReference>
<protein>
    <recommendedName>
        <fullName evidence="7">D-xylose-binding periplasmic protein</fullName>
    </recommendedName>
</protein>
<comment type="subcellular location">
    <subcellularLocation>
        <location evidence="1">Periplasm</location>
    </subcellularLocation>
</comment>
<dbReference type="InterPro" id="IPR025997">
    <property type="entry name" value="SBP_2_dom"/>
</dbReference>
<accession>Q2RGX1</accession>
<dbReference type="SUPFAM" id="SSF53822">
    <property type="entry name" value="Periplasmic binding protein-like I"/>
    <property type="match status" value="1"/>
</dbReference>
<dbReference type="CDD" id="cd19991">
    <property type="entry name" value="PBP1_ABC_xylose_binding"/>
    <property type="match status" value="1"/>
</dbReference>
<gene>
    <name evidence="9" type="ordered locus">Moth_2022</name>
</gene>
<dbReference type="GO" id="GO:0015753">
    <property type="term" value="P:D-xylose transmembrane transport"/>
    <property type="evidence" value="ECO:0007669"/>
    <property type="project" value="InterPro"/>
</dbReference>
<evidence type="ECO:0000256" key="1">
    <source>
        <dbReference type="ARBA" id="ARBA00004418"/>
    </source>
</evidence>
<dbReference type="PATRIC" id="fig|264732.11.peg.2195"/>
<dbReference type="EMBL" id="CP000232">
    <property type="protein sequence ID" value="ABC20318.1"/>
    <property type="molecule type" value="Genomic_DNA"/>
</dbReference>
<dbReference type="FunFam" id="3.40.50.2300:FF:000078">
    <property type="entry name" value="D-xylose ABC transporter substrate-binding protein"/>
    <property type="match status" value="1"/>
</dbReference>
<sequence length="381" mass="40760">MLKKKATRIIALAAVLILLAMTLIGCGQGGNSSKNGGNQGASAKNGDKIKIGLSMDDLRQERWQHDRDLFVAKAKELGAEVLVQSANGDDATQLSQAENLISQGINVLVVIPHNGDAMAPIVEAAHKAGVKVLAYDRLIRNADVDLYISFDNVRVGELQAEYLTKKVPKGKYFLMGGSPTDNNAKLFRQGQMNVLKPLIDKGDIKVVGDQWVKDWLPEEAMKIMENALTSNNNQIDAVVASNDSTAGGAIQALAAQNLAGKVAISGQDADLAACQRIVEGTQSMTVYKPITTLATRAAEVAVALAKGENIGANNKVNNGKIDVPSVLLTPIMVDKDNMVQTVIKDGFHKLEIKTSPKKSGLSNRQSINSIRQEATVWPLAC</sequence>
<evidence type="ECO:0000256" key="6">
    <source>
        <dbReference type="ARBA" id="ARBA00054884"/>
    </source>
</evidence>
<keyword evidence="2" id="KW-0813">Transport</keyword>
<keyword evidence="5" id="KW-0574">Periplasm</keyword>
<name>Q2RGX1_MOOTA</name>
<dbReference type="Pfam" id="PF13407">
    <property type="entry name" value="Peripla_BP_4"/>
    <property type="match status" value="1"/>
</dbReference>
<dbReference type="KEGG" id="mta:Moth_2022"/>
<dbReference type="STRING" id="264732.Moth_2022"/>
<proteinExistence type="predicted"/>
<reference evidence="9" key="1">
    <citation type="submission" date="2005-12" db="EMBL/GenBank/DDBJ databases">
        <title>Complete sequence of Moorella thermoacetica ATCC 39073.</title>
        <authorList>
            <consortium name="US DOE Joint Genome Institute"/>
            <person name="Copeland A."/>
            <person name="Lucas S."/>
            <person name="Lapidus A."/>
            <person name="Barry K."/>
            <person name="Detter J.C."/>
            <person name="Glavina T."/>
            <person name="Hammon N."/>
            <person name="Israni S."/>
            <person name="Pitluck S."/>
            <person name="Chertkov O."/>
            <person name="Saunders E.H."/>
            <person name="Brettin T."/>
            <person name="Bruce D."/>
            <person name="Han C."/>
            <person name="Tapia R."/>
            <person name="Gilna P."/>
            <person name="Schmutz J."/>
            <person name="Larimer F."/>
            <person name="Land M."/>
            <person name="Kyrpides N."/>
            <person name="Anderson I."/>
            <person name="Richardson P."/>
            <person name="Ragsdale S."/>
        </authorList>
    </citation>
    <scope>NUCLEOTIDE SEQUENCE</scope>
    <source>
        <strain evidence="9">ATCC 39073</strain>
    </source>
</reference>
<keyword evidence="4" id="KW-0732">Signal</keyword>
<dbReference type="GO" id="GO:0030288">
    <property type="term" value="C:outer membrane-bounded periplasmic space"/>
    <property type="evidence" value="ECO:0007669"/>
    <property type="project" value="TreeGrafter"/>
</dbReference>
<evidence type="ECO:0000313" key="9">
    <source>
        <dbReference type="EMBL" id="ABC20318.1"/>
    </source>
</evidence>
<dbReference type="InterPro" id="IPR013456">
    <property type="entry name" value="XylF"/>
</dbReference>
<dbReference type="HOGENOM" id="CLU_037628_13_0_9"/>
<keyword evidence="3" id="KW-0762">Sugar transport</keyword>
<evidence type="ECO:0000259" key="8">
    <source>
        <dbReference type="Pfam" id="PF13407"/>
    </source>
</evidence>
<evidence type="ECO:0000256" key="5">
    <source>
        <dbReference type="ARBA" id="ARBA00022764"/>
    </source>
</evidence>
<dbReference type="PANTHER" id="PTHR30036">
    <property type="entry name" value="D-XYLOSE-BINDING PERIPLASMIC PROTEIN"/>
    <property type="match status" value="1"/>
</dbReference>
<organism evidence="9">
    <name type="scientific">Moorella thermoacetica (strain ATCC 39073 / JCM 9320)</name>
    <dbReference type="NCBI Taxonomy" id="264732"/>
    <lineage>
        <taxon>Bacteria</taxon>
        <taxon>Bacillati</taxon>
        <taxon>Bacillota</taxon>
        <taxon>Clostridia</taxon>
        <taxon>Neomoorellales</taxon>
        <taxon>Neomoorellaceae</taxon>
        <taxon>Neomoorella</taxon>
    </lineage>
</organism>
<dbReference type="NCBIfam" id="NF007680">
    <property type="entry name" value="PRK10355.1"/>
    <property type="match status" value="1"/>
</dbReference>
<evidence type="ECO:0000256" key="4">
    <source>
        <dbReference type="ARBA" id="ARBA00022729"/>
    </source>
</evidence>
<evidence type="ECO:0000256" key="7">
    <source>
        <dbReference type="ARBA" id="ARBA00071234"/>
    </source>
</evidence>
<dbReference type="OrthoDB" id="9769193at2"/>
<dbReference type="AlphaFoldDB" id="Q2RGX1"/>
<feature type="domain" description="Periplasmic binding protein" evidence="8">
    <location>
        <begin position="51"/>
        <end position="308"/>
    </location>
</feature>
<dbReference type="GO" id="GO:0048029">
    <property type="term" value="F:monosaccharide binding"/>
    <property type="evidence" value="ECO:0007669"/>
    <property type="project" value="InterPro"/>
</dbReference>
<dbReference type="eggNOG" id="COG4213">
    <property type="taxonomic scope" value="Bacteria"/>
</dbReference>
<dbReference type="Gene3D" id="3.40.50.2300">
    <property type="match status" value="2"/>
</dbReference>
<dbReference type="NCBIfam" id="TIGR02634">
    <property type="entry name" value="xylF"/>
    <property type="match status" value="1"/>
</dbReference>
<evidence type="ECO:0000256" key="2">
    <source>
        <dbReference type="ARBA" id="ARBA00022448"/>
    </source>
</evidence>
<dbReference type="PROSITE" id="PS51257">
    <property type="entry name" value="PROKAR_LIPOPROTEIN"/>
    <property type="match status" value="1"/>
</dbReference>
<dbReference type="InterPro" id="IPR028082">
    <property type="entry name" value="Peripla_BP_I"/>
</dbReference>
<dbReference type="InterPro" id="IPR050555">
    <property type="entry name" value="Bact_Solute-Bind_Prot2"/>
</dbReference>
<dbReference type="EnsemblBacteria" id="ABC20318">
    <property type="protein sequence ID" value="ABC20318"/>
    <property type="gene ID" value="Moth_2022"/>
</dbReference>
<comment type="function">
    <text evidence="6">Involved in the high-affinity D-xylose membrane transport system. Binds with high affinity to xylose.</text>
</comment>